<feature type="compositionally biased region" description="Low complexity" evidence="8">
    <location>
        <begin position="3221"/>
        <end position="3230"/>
    </location>
</feature>
<feature type="signal peptide" evidence="9">
    <location>
        <begin position="1"/>
        <end position="18"/>
    </location>
</feature>
<evidence type="ECO:0000256" key="3">
    <source>
        <dbReference type="ARBA" id="ARBA00012485"/>
    </source>
</evidence>
<evidence type="ECO:0000256" key="5">
    <source>
        <dbReference type="ARBA" id="ARBA00022786"/>
    </source>
</evidence>
<feature type="region of interest" description="Disordered" evidence="8">
    <location>
        <begin position="2756"/>
        <end position="2787"/>
    </location>
</feature>
<dbReference type="Pfam" id="PF14377">
    <property type="entry name" value="UBM"/>
    <property type="match status" value="3"/>
</dbReference>
<dbReference type="InterPro" id="IPR045865">
    <property type="entry name" value="ACT-like_dom_sf"/>
</dbReference>
<evidence type="ECO:0000256" key="1">
    <source>
        <dbReference type="ARBA" id="ARBA00000885"/>
    </source>
</evidence>
<keyword evidence="9" id="KW-0732">Signal</keyword>
<evidence type="ECO:0000313" key="12">
    <source>
        <dbReference type="EMBL" id="GMF23763.1"/>
    </source>
</evidence>
<dbReference type="GO" id="GO:0005737">
    <property type="term" value="C:cytoplasm"/>
    <property type="evidence" value="ECO:0007669"/>
    <property type="project" value="TreeGrafter"/>
</dbReference>
<dbReference type="FunFam" id="3.90.1750.10:FF:000026">
    <property type="entry name" value="E3 ubiquitin-protein ligase HACE1"/>
    <property type="match status" value="1"/>
</dbReference>
<dbReference type="GO" id="GO:0000209">
    <property type="term" value="P:protein polyubiquitination"/>
    <property type="evidence" value="ECO:0007669"/>
    <property type="project" value="TreeGrafter"/>
</dbReference>
<dbReference type="PROSITE" id="PS50030">
    <property type="entry name" value="UBA"/>
    <property type="match status" value="1"/>
</dbReference>
<feature type="region of interest" description="Disordered" evidence="8">
    <location>
        <begin position="3269"/>
        <end position="3291"/>
    </location>
</feature>
<comment type="caution">
    <text evidence="7">Lacks conserved residue(s) required for the propagation of feature annotation.</text>
</comment>
<dbReference type="SUPFAM" id="SSF55021">
    <property type="entry name" value="ACT-like"/>
    <property type="match status" value="1"/>
</dbReference>
<accession>A0A9W6U1L1</accession>
<feature type="compositionally biased region" description="Basic and acidic residues" evidence="8">
    <location>
        <begin position="1229"/>
        <end position="1239"/>
    </location>
</feature>
<dbReference type="InterPro" id="IPR050409">
    <property type="entry name" value="E3_ubiq-protein_ligase"/>
</dbReference>
<dbReference type="Gene3D" id="3.40.1020.10">
    <property type="entry name" value="Biosynthetic Threonine Deaminase, Domain 3"/>
    <property type="match status" value="1"/>
</dbReference>
<feature type="compositionally biased region" description="Polar residues" evidence="8">
    <location>
        <begin position="2080"/>
        <end position="2092"/>
    </location>
</feature>
<dbReference type="SMART" id="SM00119">
    <property type="entry name" value="HECTc"/>
    <property type="match status" value="1"/>
</dbReference>
<evidence type="ECO:0000256" key="7">
    <source>
        <dbReference type="PROSITE-ProRule" id="PRU00104"/>
    </source>
</evidence>
<proteinExistence type="inferred from homology"/>
<feature type="region of interest" description="Disordered" evidence="8">
    <location>
        <begin position="1553"/>
        <end position="1580"/>
    </location>
</feature>
<feature type="region of interest" description="Disordered" evidence="8">
    <location>
        <begin position="2388"/>
        <end position="2573"/>
    </location>
</feature>
<evidence type="ECO:0000259" key="11">
    <source>
        <dbReference type="PROSITE" id="PS50237"/>
    </source>
</evidence>
<dbReference type="PANTHER" id="PTHR11254">
    <property type="entry name" value="HECT DOMAIN UBIQUITIN-PROTEIN LIGASE"/>
    <property type="match status" value="1"/>
</dbReference>
<dbReference type="InterPro" id="IPR038110">
    <property type="entry name" value="TD_ACT-like_sf"/>
</dbReference>
<feature type="domain" description="UBA" evidence="10">
    <location>
        <begin position="1619"/>
        <end position="1660"/>
    </location>
</feature>
<comment type="catalytic activity">
    <reaction evidence="1">
        <text>S-ubiquitinyl-[E2 ubiquitin-conjugating enzyme]-L-cysteine + [acceptor protein]-L-lysine = [E2 ubiquitin-conjugating enzyme]-L-cysteine + N(6)-ubiquitinyl-[acceptor protein]-L-lysine.</text>
        <dbReference type="EC" id="2.3.2.26"/>
    </reaction>
</comment>
<feature type="compositionally biased region" description="Basic and acidic residues" evidence="8">
    <location>
        <begin position="2756"/>
        <end position="2765"/>
    </location>
</feature>
<dbReference type="Gene3D" id="3.30.2160.10">
    <property type="entry name" value="Hect, E3 ligase catalytic domain"/>
    <property type="match status" value="1"/>
</dbReference>
<gene>
    <name evidence="12" type="ORF">Plil01_000964200</name>
</gene>
<feature type="compositionally biased region" description="Basic and acidic residues" evidence="8">
    <location>
        <begin position="3380"/>
        <end position="3408"/>
    </location>
</feature>
<dbReference type="PROSITE" id="PS50237">
    <property type="entry name" value="HECT"/>
    <property type="match status" value="1"/>
</dbReference>
<dbReference type="FunFam" id="3.30.2160.10:FF:000001">
    <property type="entry name" value="E3 ubiquitin-protein ligase NEDD4-like"/>
    <property type="match status" value="1"/>
</dbReference>
<comment type="caution">
    <text evidence="12">The sequence shown here is derived from an EMBL/GenBank/DDBJ whole genome shotgun (WGS) entry which is preliminary data.</text>
</comment>
<sequence length="4320" mass="470508">MWLCWLPPIWTLTDCVSCRSDRMTVSASWLSRSPKRLAASRSSTTSSVRFSALADCVLLEVSNLLLRCLAVPHNVTEFTYRMDSEGDSEARICMSIQTKTEGEFVDVVKAINKRNDMHAIDLASNELAKSHLRHLAGGRPQHVPNERLFRLEFPERPGALKDFLGTLRYAIAVVQAPCAPFSQMPSRYFPQPIRASVERESVPLPQPRRRHRARACGLPGAAQGQGRVRRVPGASGLPLRGGDGEPGLDTAPPIAVTSEPELTELLFEILRFSAFLLENAANKAVYPSAEPVTALLAARNERVAAEAVKVAAMLALPPQVHRYAADPTSFVDPAAGRNNLLRRRLLTIAQGRGAPKNSLEVVDYLNATNAETTEVQFQFYASEQEGEDATDRVVNVAIPTYEEVVGPSTPPAEAACAAATACERLIKQHKIPKRLHFQLFTRVRACYASRSALARENIVVERLHALLALFSLFSDAWDVTNYVEQHPELTRGVVELVRVDSIERVPVRVRVTALLVLTALVNDRVGRAGGMGVLGRQSNVLQALGVVKGTPHGVFPSLVRYCTAELGDVTVLGSTTTAPGSPSSPPVVSEAADTDMDMSLAVAFVEATTDLLSPQEAEVVGAAPFRNPSSGNVLETKLYWMEAVLGLLTAVVAIQSGAAVLTENGIVPALLHVLTIPAVSPFHMAVTTQCVQALEITVSSHSAASALYRDLNGVGILVDRLKLECNSIVNPKRSTANASAVSETKTVLLLAILASLSMSFHSQGVMSAGATSRAIREGSALNKVLLQLLSNVDVFGPVVFAQTAIVVSDIINNDPSSVNHVHGAGLADAFLKTLTRWDIAELYPSRILLPPSSELLTAVPTVLNALCLTTTHAEKVAKHEPLMHLLDVFALPQYTEDETKDYCFHGDTAAVVGAGIFELMRHVPSFQNAAIQAAVHALKKVIRFGEENISKPSTASSPAFGDKSGGILIRMTTHVADLLEPLLSKSEHAAYFADLGGIRLLLSLYQLILPSTSSFLDSALPSKQSTTKAGSLGNSLAHNPAVQSITLALRSYASQQPTNLLTAIVKELSSQMDSLQRARAKVGLPWYLSESGEGAEGVLSALPDIDLTEMIGANDKSSGNNATADKVMIAGEYLRVLAVLEWLASVLIWTLETAHTHMQSRRWFTDFATFSTQQVIARLFRIDRSVQFERASLAALHQKKRKERRKEAHGIKADDKADVNMDTAAVSAESKEGPADSKTGKSQGAGLWKMGSLLLLRFSMSMRGLLAAYSKVFLSAPMQHRRGDDIVVPLAPHARTLARTVTQILEGHLLYVVAVNRATQIDTFVQQYYLTFLLETISVVLFEGKKKQANTLLLVDLMKPIAKISEVQISEAPPQILPASSDDIVMAHDSASESEGGATKAGKTIATCAGAQITASNLMDVIMNIIERFFTVCLEEEPGDAFPSKSGNNGVKPSQMALTSFHIAASVLRKLSNLEGLSASPLTAALLTSDEAGDSDEAPFEPRKLTVQLHGMCVRALLSIWKHPNFGSSPVDSCLAEVMPIAVTILKNRMDKDDEAAGSDDEGELGGRRQGLGFRGNRERNSSSELYNEALSLRRALFGGSRGGGASGLGSRSSRQSFVPDSEIVENLVSMGFQQARVERALRQIQENNVELAMEWILGHPEDESDTGDESQHEAKADNDAKAETSLRREQEAATEKKIEEDLQALYIALRDSFETVCFQILRVQAAKDRLDTTEHSQAKDAASNLYPSQNLTKAIAEYFSFLCSRSDEDRDLVIQRLNAAILDYFSGDDETGDEYLTMLTHLLALVLQLNPDSWTVMQLQSPSCVDKLVSSVSETGVSNEELKPSCTPVLLVLDAVVAGRAAKRLSATPSPSLDDVLAKNESKDIDESTEGKQNDSKVSNQLEDYAFEQELVSICLQILKRASTEASSNLTVSSKTVAHAIWQLLTRLTLKYDLASYFFANGGLDAVLGIPENLYFAGYQELTCTLLSQALESPEVLEHMMEDKIRRAISKLSTRFGSPNQMRITPRALLTEVVPFAARNETVFLKALRNSVRVKKTESGRTYIVPIPIKPDSADGGQPTDQPLLSQETGATTVKTSHKLPKDHKHHAQVIVHKIIGRIRQLWDSEKKAKTQHDAPQTMGSDVVSSSAGMCIGVYLQLLVHLITYFPACATVLAKAKDEVGAHGERETFIRLVLREFLPSKELCQFAAARKSLKEDGLYGNSRLNTNDSDLLVADVKSFVDGRTRMRVHNAHKLLVSIGSHSGEGSKCIILELVRLLKEWPQDEAMAIASDAGDLSVRDERALSSLHAWSGLIMSILWPKGSSKGFAWDKVVLGGGKHSFVTLLAEALRKIDLTHPLAHATCTMLLRPLSTLTRSFVTHRVRRLLKKRNHSPGVSGDNESTESNQNQSVNTSNADVSPSTLTDATSAPTGDNRGGSSVRTSVERSDTMEVDVDARGTATGPGIYPLREEDDDDVSMRSPLSGMGDHDMHDEDEDEHSEDRHSDRSSVSEHSTDEGEGEEDDDEDEDEDDDEDDEDDDDEDDEDEDEDGDEFEEHHHLHMSRRTGGHGSSRRTASNRLWGSLDSELSILDALDEVDEEEFSYLNMLDDEAYFTEEQRRRARLTAARNARTITGANEGSQLTTSSEDRLVESMRDALGLYNGDGAGSSPSSNGQTLVLTFGDIEDEYDVEGEAQSMPASTRDRLSSGSGFGSVGMQGRIGSGGGNMVSTSLLQYIEELPDMLDDDFLFESFDAGGRADRSRRERQLGRSGGSGVDQFASGSTTHPLLRTSGRGDAILLDSNGLLRNPGRFSLPRHSSLLRELQELTDQVQTQLPMGGSRSRLALGRDLLQRGGAGGRGRPPSRINRLSAVSNLLSEFSLDIPTSSLPSRSQRLGLRRGERDYFSDVFVGVDLSRGLGSRGGDVIGGAASNPAIWGPSGVGRDVDVRSVASRLEQQITRICADEEDPSPVPAAVRDDERTLPSQQEDVDDIMEEHSDAGTPRSGEHTASEARSVHDPVERGAQHDESATSDHVERNNATADAASVVELTSTLGESSLLRSPPESDVDVDIVDAEAETLSEGQELTSSTGSHVPEATPPPAPVTLTSADASVATSSTPASMMNFTLDLSSFGEPSTESTSASDSTNRARTVEEESKSEELPSTQTRTSSVEATSQELSAALLDQQDQQQGYQCPEGMDAEVFASLPPDMQAEIIAQNSPAVPESTSARSDTATAGGGGGSESMSQMDLDMANSSFDRETLEALPPDIRAEVLENERREREAAARAETADTSRAQEMDNASFVASLAPELREEILVTCDDAFLQTLPSQVRAEAMVLRERAAFRSTYRERDRGTEERGGGRGGEGDMDELFNRPTLRRMLTSHSPDRGGSRRRSRMYDELGGGRRSSRRDYRQGSGSRSHKGLLRVEKDEEEDAGERIFDDRCVRGLLRLLFMTQSVIQNRVFQRLLANICLYPLTRSSVRRNLLRVVSLPLAQPLVPGDEKDEDDDGSGKIQFPPTTMYGCGLNGNRAIGGSAIPVEVVNRMLHVLVSLAKYNPRFTVEMLQPHGMRHEPSGEDVKVEPSPSECGVAVLIDLLTLPVVHRNGTNLDALLELLELVLSPLERLHKGNGEDEEKKEGEGGDLPTAEAGDEWVAVPAVELDEARMGEVVAVLGMDLCTVQMQERTLAVLKLLNHVRGNRELVIRAIVRHASKLARVDRYKGAILPSESTGYESSAVLPSAQDELKLLRLLHSLSDVCENTAEFTECCQTIGLDPLWDALSVSLTEARAKGGLDDQDGGATASSTKLLASLSSSTSGHDSQATAPGDDTEGTVIEGKSAGASCAMAALLARFLPMVEAFFVVNARDAASMSLRVPDSSEREEAVVAALRVGGFDGADATALMEVTEQKASPKSALKRSSSVLSSMSEAGETMRLANFVESNRVLLNLLVREKPSLLDTSLAALIKIPRCRAYLAFDNKRTYFHSAMKRLRQAALRNHGGGSSSVRIPVRREHIFEDSYYALRMRSGTELRRKLHISFTGEEGIDAGGVTREWYMILAREMFNPNYVLFTSAADSPTFQPNPLSYVNKDHLSYFEFVGKVLGKAVADGQLLDAHFTRSFYKHILQLPISYHDMEAIDPEYYRNLHSILDNSIADLGLGLTFSAEQSNFGKVEVVDLIPNGRNVSVTDENKMEYVKLVTHHRMATGIRQQIDAFLKGFHQLVPPELIAIFNENELELLISGMPEIDIDDLKANTEYANYKPTDSVIRWFWNVLYSFTHEERALFLQFVTGTSKVPLEGFKALEGMRGTQKFNIHKAFGNNSALPSAHTW</sequence>
<dbReference type="OrthoDB" id="123552at2759"/>
<feature type="compositionally biased region" description="Polar residues" evidence="8">
    <location>
        <begin position="2398"/>
        <end position="2441"/>
    </location>
</feature>
<dbReference type="FunFam" id="3.90.1750.10:FF:000003">
    <property type="entry name" value="E3 ubiquitin-protein ligase UPL1"/>
    <property type="match status" value="1"/>
</dbReference>
<evidence type="ECO:0000256" key="8">
    <source>
        <dbReference type="SAM" id="MobiDB-lite"/>
    </source>
</evidence>
<feature type="region of interest" description="Disordered" evidence="8">
    <location>
        <begin position="3343"/>
        <end position="3424"/>
    </location>
</feature>
<comment type="similarity">
    <text evidence="6">Belongs to the UPL family. TOM1/PTR1 subfamily.</text>
</comment>
<name>A0A9W6U1L1_9STRA</name>
<evidence type="ECO:0000256" key="4">
    <source>
        <dbReference type="ARBA" id="ARBA00022679"/>
    </source>
</evidence>
<dbReference type="Gene3D" id="6.10.250.1630">
    <property type="match status" value="1"/>
</dbReference>
<evidence type="ECO:0000259" key="10">
    <source>
        <dbReference type="PROSITE" id="PS50030"/>
    </source>
</evidence>
<dbReference type="InterPro" id="IPR015940">
    <property type="entry name" value="UBA"/>
</dbReference>
<feature type="compositionally biased region" description="Basic and acidic residues" evidence="8">
    <location>
        <begin position="3146"/>
        <end position="3156"/>
    </location>
</feature>
<dbReference type="InterPro" id="IPR009060">
    <property type="entry name" value="UBA-like_sf"/>
</dbReference>
<feature type="region of interest" description="Disordered" evidence="8">
    <location>
        <begin position="1223"/>
        <end position="1243"/>
    </location>
</feature>
<dbReference type="SUPFAM" id="SSF48371">
    <property type="entry name" value="ARM repeat"/>
    <property type="match status" value="1"/>
</dbReference>
<dbReference type="Gene3D" id="1.10.8.10">
    <property type="entry name" value="DNA helicase RuvA subunit, C-terminal domain"/>
    <property type="match status" value="1"/>
</dbReference>
<organism evidence="12 13">
    <name type="scientific">Phytophthora lilii</name>
    <dbReference type="NCBI Taxonomy" id="2077276"/>
    <lineage>
        <taxon>Eukaryota</taxon>
        <taxon>Sar</taxon>
        <taxon>Stramenopiles</taxon>
        <taxon>Oomycota</taxon>
        <taxon>Peronosporomycetes</taxon>
        <taxon>Peronosporales</taxon>
        <taxon>Peronosporaceae</taxon>
        <taxon>Phytophthora</taxon>
    </lineage>
</organism>
<dbReference type="InterPro" id="IPR035983">
    <property type="entry name" value="Hect_E3_ubiquitin_ligase"/>
</dbReference>
<reference evidence="12" key="1">
    <citation type="submission" date="2023-04" db="EMBL/GenBank/DDBJ databases">
        <title>Phytophthora lilii NBRC 32176.</title>
        <authorList>
            <person name="Ichikawa N."/>
            <person name="Sato H."/>
            <person name="Tonouchi N."/>
        </authorList>
    </citation>
    <scope>NUCLEOTIDE SEQUENCE</scope>
    <source>
        <strain evidence="12">NBRC 32176</strain>
    </source>
</reference>
<evidence type="ECO:0000313" key="13">
    <source>
        <dbReference type="Proteomes" id="UP001165083"/>
    </source>
</evidence>
<feature type="compositionally biased region" description="Polar residues" evidence="8">
    <location>
        <begin position="3077"/>
        <end position="3088"/>
    </location>
</feature>
<feature type="compositionally biased region" description="Low complexity" evidence="8">
    <location>
        <begin position="3100"/>
        <end position="3111"/>
    </location>
</feature>
<feature type="region of interest" description="Disordered" evidence="8">
    <location>
        <begin position="1661"/>
        <end position="1695"/>
    </location>
</feature>
<dbReference type="EMBL" id="BSXW01000487">
    <property type="protein sequence ID" value="GMF23763.1"/>
    <property type="molecule type" value="Genomic_DNA"/>
</dbReference>
<feature type="region of interest" description="Disordered" evidence="8">
    <location>
        <begin position="3075"/>
        <end position="3111"/>
    </location>
</feature>
<dbReference type="InterPro" id="IPR016024">
    <property type="entry name" value="ARM-type_fold"/>
</dbReference>
<dbReference type="InterPro" id="IPR010309">
    <property type="entry name" value="E3_Ub_ligase_DUF908"/>
</dbReference>
<feature type="compositionally biased region" description="Acidic residues" evidence="8">
    <location>
        <begin position="2515"/>
        <end position="2552"/>
    </location>
</feature>
<dbReference type="SUPFAM" id="SSF46934">
    <property type="entry name" value="UBA-like"/>
    <property type="match status" value="1"/>
</dbReference>
<feature type="compositionally biased region" description="Basic and acidic residues" evidence="8">
    <location>
        <begin position="2991"/>
        <end position="3033"/>
    </location>
</feature>
<dbReference type="InterPro" id="IPR025527">
    <property type="entry name" value="HUWE1/Rev1_UBM"/>
</dbReference>
<protein>
    <recommendedName>
        <fullName evidence="3">HECT-type E3 ubiquitin transferase</fullName>
        <ecNumber evidence="3">2.3.2.26</ecNumber>
    </recommendedName>
</protein>
<feature type="compositionally biased region" description="Basic and acidic residues" evidence="8">
    <location>
        <begin position="1670"/>
        <end position="1695"/>
    </location>
</feature>
<dbReference type="Pfam" id="PF00632">
    <property type="entry name" value="HECT"/>
    <property type="match status" value="1"/>
</dbReference>
<dbReference type="Pfam" id="PF06012">
    <property type="entry name" value="DUF908"/>
    <property type="match status" value="2"/>
</dbReference>
<feature type="region of interest" description="Disordered" evidence="8">
    <location>
        <begin position="3215"/>
        <end position="3243"/>
    </location>
</feature>
<feature type="domain" description="HECT" evidence="11">
    <location>
        <begin position="4018"/>
        <end position="4320"/>
    </location>
</feature>
<evidence type="ECO:0000256" key="6">
    <source>
        <dbReference type="ARBA" id="ARBA00034494"/>
    </source>
</evidence>
<feature type="compositionally biased region" description="Polar residues" evidence="8">
    <location>
        <begin position="3125"/>
        <end position="3145"/>
    </location>
</feature>
<dbReference type="SMART" id="SM00165">
    <property type="entry name" value="UBA"/>
    <property type="match status" value="1"/>
</dbReference>
<dbReference type="GO" id="GO:0061630">
    <property type="term" value="F:ubiquitin protein ligase activity"/>
    <property type="evidence" value="ECO:0007669"/>
    <property type="project" value="UniProtKB-EC"/>
</dbReference>
<feature type="compositionally biased region" description="Basic and acidic residues" evidence="8">
    <location>
        <begin position="1877"/>
        <end position="1896"/>
    </location>
</feature>
<dbReference type="SUPFAM" id="SSF56204">
    <property type="entry name" value="Hect, E3 ligase catalytic domain"/>
    <property type="match status" value="1"/>
</dbReference>
<evidence type="ECO:0000256" key="2">
    <source>
        <dbReference type="ARBA" id="ARBA00004906"/>
    </source>
</evidence>
<dbReference type="CDD" id="cd00078">
    <property type="entry name" value="HECTc"/>
    <property type="match status" value="1"/>
</dbReference>
<dbReference type="InterPro" id="IPR000569">
    <property type="entry name" value="HECT_dom"/>
</dbReference>
<feature type="region of interest" description="Disordered" evidence="8">
    <location>
        <begin position="3125"/>
        <end position="3170"/>
    </location>
</feature>
<keyword evidence="13" id="KW-1185">Reference proteome</keyword>
<feature type="compositionally biased region" description="Basic and acidic residues" evidence="8">
    <location>
        <begin position="3343"/>
        <end position="3355"/>
    </location>
</feature>
<dbReference type="Proteomes" id="UP001165083">
    <property type="component" value="Unassembled WGS sequence"/>
</dbReference>
<dbReference type="InterPro" id="IPR010314">
    <property type="entry name" value="E3_Ub_ligase_DUF913"/>
</dbReference>
<feature type="compositionally biased region" description="Basic and acidic residues" evidence="8">
    <location>
        <begin position="2498"/>
        <end position="2514"/>
    </location>
</feature>
<evidence type="ECO:0000256" key="9">
    <source>
        <dbReference type="SAM" id="SignalP"/>
    </source>
</evidence>
<keyword evidence="4" id="KW-0808">Transferase</keyword>
<dbReference type="Gene3D" id="3.30.2410.10">
    <property type="entry name" value="Hect, E3 ligase catalytic domain"/>
    <property type="match status" value="1"/>
</dbReference>
<feature type="region of interest" description="Disordered" evidence="8">
    <location>
        <begin position="1868"/>
        <end position="1898"/>
    </location>
</feature>
<feature type="region of interest" description="Disordered" evidence="8">
    <location>
        <begin position="220"/>
        <end position="246"/>
    </location>
</feature>
<feature type="region of interest" description="Disordered" evidence="8">
    <location>
        <begin position="3805"/>
        <end position="3826"/>
    </location>
</feature>
<feature type="compositionally biased region" description="Gly residues" evidence="8">
    <location>
        <begin position="2707"/>
        <end position="2721"/>
    </location>
</feature>
<feature type="compositionally biased region" description="Polar residues" evidence="8">
    <location>
        <begin position="3157"/>
        <end position="3170"/>
    </location>
</feature>
<comment type="pathway">
    <text evidence="2">Protein modification; protein ubiquitination.</text>
</comment>
<dbReference type="Pfam" id="PF22562">
    <property type="entry name" value="UBA_7"/>
    <property type="match status" value="1"/>
</dbReference>
<dbReference type="PANTHER" id="PTHR11254:SF67">
    <property type="entry name" value="E3 UBIQUITIN-PROTEIN LIGASE HUWE1"/>
    <property type="match status" value="1"/>
</dbReference>
<feature type="region of interest" description="Disordered" evidence="8">
    <location>
        <begin position="2068"/>
        <end position="2092"/>
    </location>
</feature>
<feature type="chain" id="PRO_5040874085" description="HECT-type E3 ubiquitin transferase" evidence="9">
    <location>
        <begin position="19"/>
        <end position="4320"/>
    </location>
</feature>
<dbReference type="CDD" id="cd14327">
    <property type="entry name" value="UBA_atUPL1_2_like"/>
    <property type="match status" value="1"/>
</dbReference>
<dbReference type="Pfam" id="PF06025">
    <property type="entry name" value="DUF913"/>
    <property type="match status" value="1"/>
</dbReference>
<dbReference type="Gene3D" id="3.90.1750.10">
    <property type="entry name" value="Hect, E3 ligase catalytic domains"/>
    <property type="match status" value="1"/>
</dbReference>
<feature type="region of interest" description="Disordered" evidence="8">
    <location>
        <begin position="2691"/>
        <end position="2721"/>
    </location>
</feature>
<dbReference type="EC" id="2.3.2.26" evidence="3"/>
<keyword evidence="5 7" id="KW-0833">Ubl conjugation pathway</keyword>
<feature type="region of interest" description="Disordered" evidence="8">
    <location>
        <begin position="2956"/>
        <end position="3035"/>
    </location>
</feature>
<dbReference type="GO" id="GO:0006511">
    <property type="term" value="P:ubiquitin-dependent protein catabolic process"/>
    <property type="evidence" value="ECO:0007669"/>
    <property type="project" value="TreeGrafter"/>
</dbReference>
<feature type="compositionally biased region" description="Acidic residues" evidence="8">
    <location>
        <begin position="1553"/>
        <end position="1564"/>
    </location>
</feature>